<name>A0A9P5TRG0_GYMJU</name>
<dbReference type="OrthoDB" id="2269034at2759"/>
<keyword evidence="2" id="KW-1185">Reference proteome</keyword>
<comment type="caution">
    <text evidence="1">The sequence shown here is derived from an EMBL/GenBank/DDBJ whole genome shotgun (WGS) entry which is preliminary data.</text>
</comment>
<protein>
    <submittedName>
        <fullName evidence="1">Uncharacterized protein</fullName>
    </submittedName>
</protein>
<dbReference type="AlphaFoldDB" id="A0A9P5TRG0"/>
<proteinExistence type="predicted"/>
<evidence type="ECO:0000313" key="2">
    <source>
        <dbReference type="Proteomes" id="UP000724874"/>
    </source>
</evidence>
<evidence type="ECO:0000313" key="1">
    <source>
        <dbReference type="EMBL" id="KAF8908603.1"/>
    </source>
</evidence>
<organism evidence="1 2">
    <name type="scientific">Gymnopilus junonius</name>
    <name type="common">Spectacular rustgill mushroom</name>
    <name type="synonym">Gymnopilus spectabilis subsp. junonius</name>
    <dbReference type="NCBI Taxonomy" id="109634"/>
    <lineage>
        <taxon>Eukaryota</taxon>
        <taxon>Fungi</taxon>
        <taxon>Dikarya</taxon>
        <taxon>Basidiomycota</taxon>
        <taxon>Agaricomycotina</taxon>
        <taxon>Agaricomycetes</taxon>
        <taxon>Agaricomycetidae</taxon>
        <taxon>Agaricales</taxon>
        <taxon>Agaricineae</taxon>
        <taxon>Hymenogastraceae</taxon>
        <taxon>Gymnopilus</taxon>
    </lineage>
</organism>
<gene>
    <name evidence="1" type="ORF">CPB84DRAFT_167665</name>
</gene>
<dbReference type="EMBL" id="JADNYJ010000011">
    <property type="protein sequence ID" value="KAF8908603.1"/>
    <property type="molecule type" value="Genomic_DNA"/>
</dbReference>
<sequence>MHIQDHDAASNIIKDIVQCSDRWHILDLECYNDSFSYFAGQVQSASALYTLRLSILDPPLDDCVLKLANARPTEIDLSSTLLKSIDINWDRATSVRLRGPRLNECFQLLTLAPQLKRYTLSAIIEPEAGHAAPSVPITHHAIQELILEDSTNDLIQLLNMISFPSLQTLSYEGWDQLNPEVLHFLARSSCLLRELTISKPYSFLYGKLPLFTPSLREIPSLRKFECFSEIESVAANDILAFLAGTFTENGSNPQGAFLPNLEHLKITVSPSKEIEWQ</sequence>
<accession>A0A9P5TRG0</accession>
<dbReference type="Proteomes" id="UP000724874">
    <property type="component" value="Unassembled WGS sequence"/>
</dbReference>
<reference evidence="1" key="1">
    <citation type="submission" date="2020-11" db="EMBL/GenBank/DDBJ databases">
        <authorList>
            <consortium name="DOE Joint Genome Institute"/>
            <person name="Ahrendt S."/>
            <person name="Riley R."/>
            <person name="Andreopoulos W."/>
            <person name="LaButti K."/>
            <person name="Pangilinan J."/>
            <person name="Ruiz-duenas F.J."/>
            <person name="Barrasa J.M."/>
            <person name="Sanchez-Garcia M."/>
            <person name="Camarero S."/>
            <person name="Miyauchi S."/>
            <person name="Serrano A."/>
            <person name="Linde D."/>
            <person name="Babiker R."/>
            <person name="Drula E."/>
            <person name="Ayuso-Fernandez I."/>
            <person name="Pacheco R."/>
            <person name="Padilla G."/>
            <person name="Ferreira P."/>
            <person name="Barriuso J."/>
            <person name="Kellner H."/>
            <person name="Castanera R."/>
            <person name="Alfaro M."/>
            <person name="Ramirez L."/>
            <person name="Pisabarro A.G."/>
            <person name="Kuo A."/>
            <person name="Tritt A."/>
            <person name="Lipzen A."/>
            <person name="He G."/>
            <person name="Yan M."/>
            <person name="Ng V."/>
            <person name="Cullen D."/>
            <person name="Martin F."/>
            <person name="Rosso M.-N."/>
            <person name="Henrissat B."/>
            <person name="Hibbett D."/>
            <person name="Martinez A.T."/>
            <person name="Grigoriev I.V."/>
        </authorList>
    </citation>
    <scope>NUCLEOTIDE SEQUENCE</scope>
    <source>
        <strain evidence="1">AH 44721</strain>
    </source>
</reference>